<evidence type="ECO:0000313" key="1">
    <source>
        <dbReference type="EMBL" id="HGG01457.1"/>
    </source>
</evidence>
<sequence length="1004" mass="115122">MTSGNTLREGSGDLPPVEYTQLLQQLASILRQQNPFQLSSDQPLLIINIDNLADTLASNPNLANPLASPRGVRTATVNFTPSCREKFPDLIRQIRDLLKQHLAEITGVEANIPALVQSLIINDITSLTGAANTPLNLGYNFRRTNQLHRQKLTIETNRPGSQSLLKLHKITITVANINQISSQLEQGIRNHIDTLPWDTDQERENIQEVFSEIVADEWSEFSKVRELIDTQALGRLKRHAQITYLKHLLNHTDSSDTESVIYLRDLIRRLEIIEDYISDSNKADGDYEVSYAGEKANYKNLFSRAEAFESLPIIPIIDGYLGEHTDRNRGTVEFILGVKMKLDNPVQARGGEKSFQYHLNIINPDSDEHKEQITDPNEQETFARRVLRRVFLYYFVFASRSNPQAPDYDPNSELDYDPVTSFETHILPVLRGDDDEAKKKLFRGIIRGFTQYNVAHKLAKLRTLLRNLLGRQGIFTKETYPIHISVKKDILRGVSDMDEMRNGYFVQESLENNIKEGLRYISIGQGIDADAICQIPATITIEDMRYFQGGETEELSWKYHVAGIKMLPVLWTPDNENCRSSYRKAFPHQLVVFPYDKERLNKKTKEEDFSPSSFAYRFAWMVLAYTCLHLLLETAPPGLFVSQVRLHEGDSNQPSYAEEFIADLSKTLVHLLSEKHRSNSQGFRLNTLDGFKVRNGLSSLYSVLPKRFSLPNPTNLDKLAIIVVSARESDGRFSSKNRQNRLYNMMGEVVSVCRLSDGQVEVERLTTFSYNYRQQDLSKKPSILMDTVSQLYRQGYRHLLYIAAAPHTSTLHITRTEEDEELYFMSPTIIEAMMALGSDIKVYPVFCDKYYVRKLSDYKKSASFYVEDTEQLTHLSQDPQQQAVVFFNLFNGITVGRDEERFYNGVLSYSTILGVYENVLDDLYIREDLLDDTPLKRDILQYITLFHFSRFEKTTDLQVKLDPYDNIIGDESVGALSIFKQMSNSVEFNSLAFLTEMRNALNLR</sequence>
<gene>
    <name evidence="1" type="ORF">ENR15_12615</name>
</gene>
<dbReference type="AlphaFoldDB" id="A0A7C3VKB3"/>
<organism evidence="1">
    <name type="scientific">Planktothricoides sp. SpSt-374</name>
    <dbReference type="NCBI Taxonomy" id="2282167"/>
    <lineage>
        <taxon>Bacteria</taxon>
        <taxon>Bacillati</taxon>
        <taxon>Cyanobacteriota</taxon>
        <taxon>Cyanophyceae</taxon>
        <taxon>Oscillatoriophycideae</taxon>
        <taxon>Oscillatoriales</taxon>
        <taxon>Oscillatoriaceae</taxon>
        <taxon>Planktothricoides</taxon>
    </lineage>
</organism>
<accession>A0A7C3VKB3</accession>
<comment type="caution">
    <text evidence="1">The sequence shown here is derived from an EMBL/GenBank/DDBJ whole genome shotgun (WGS) entry which is preliminary data.</text>
</comment>
<reference evidence="1" key="1">
    <citation type="journal article" date="2020" name="mSystems">
        <title>Genome- and Community-Level Interaction Insights into Carbon Utilization and Element Cycling Functions of Hydrothermarchaeota in Hydrothermal Sediment.</title>
        <authorList>
            <person name="Zhou Z."/>
            <person name="Liu Y."/>
            <person name="Xu W."/>
            <person name="Pan J."/>
            <person name="Luo Z.H."/>
            <person name="Li M."/>
        </authorList>
    </citation>
    <scope>NUCLEOTIDE SEQUENCE [LARGE SCALE GENOMIC DNA]</scope>
    <source>
        <strain evidence="1">SpSt-374</strain>
    </source>
</reference>
<dbReference type="EMBL" id="DSPX01000126">
    <property type="protein sequence ID" value="HGG01457.1"/>
    <property type="molecule type" value="Genomic_DNA"/>
</dbReference>
<proteinExistence type="predicted"/>
<protein>
    <submittedName>
        <fullName evidence="1">Uncharacterized protein</fullName>
    </submittedName>
</protein>
<name>A0A7C3VKB3_9CYAN</name>